<keyword evidence="4" id="KW-1185">Reference proteome</keyword>
<evidence type="ECO:0000259" key="2">
    <source>
        <dbReference type="Pfam" id="PF14327"/>
    </source>
</evidence>
<evidence type="ECO:0000256" key="1">
    <source>
        <dbReference type="SAM" id="MobiDB-lite"/>
    </source>
</evidence>
<dbReference type="InterPro" id="IPR025742">
    <property type="entry name" value="CSTF2_hinge"/>
</dbReference>
<dbReference type="Gene3D" id="1.25.40.630">
    <property type="match status" value="1"/>
</dbReference>
<dbReference type="Pfam" id="PF14327">
    <property type="entry name" value="CSTF2_hinge"/>
    <property type="match status" value="1"/>
</dbReference>
<reference evidence="3" key="2">
    <citation type="submission" date="2025-09" db="UniProtKB">
        <authorList>
            <consortium name="Ensembl"/>
        </authorList>
    </citation>
    <scope>IDENTIFICATION</scope>
</reference>
<organism evidence="3 4">
    <name type="scientific">Eptatretus burgeri</name>
    <name type="common">Inshore hagfish</name>
    <dbReference type="NCBI Taxonomy" id="7764"/>
    <lineage>
        <taxon>Eukaryota</taxon>
        <taxon>Metazoa</taxon>
        <taxon>Chordata</taxon>
        <taxon>Craniata</taxon>
        <taxon>Vertebrata</taxon>
        <taxon>Cyclostomata</taxon>
        <taxon>Myxini</taxon>
        <taxon>Myxiniformes</taxon>
        <taxon>Myxinidae</taxon>
        <taxon>Eptatretinae</taxon>
        <taxon>Eptatretus</taxon>
    </lineage>
</organism>
<evidence type="ECO:0000313" key="3">
    <source>
        <dbReference type="Ensembl" id="ENSEBUP00000019125.1"/>
    </source>
</evidence>
<dbReference type="Ensembl" id="ENSEBUT00000019701.1">
    <property type="protein sequence ID" value="ENSEBUP00000019125.1"/>
    <property type="gene ID" value="ENSEBUG00000011907.1"/>
</dbReference>
<dbReference type="GO" id="GO:0003729">
    <property type="term" value="F:mRNA binding"/>
    <property type="evidence" value="ECO:0007669"/>
    <property type="project" value="TreeGrafter"/>
</dbReference>
<evidence type="ECO:0000313" key="4">
    <source>
        <dbReference type="Proteomes" id="UP000694388"/>
    </source>
</evidence>
<proteinExistence type="predicted"/>
<dbReference type="GO" id="GO:0005847">
    <property type="term" value="C:mRNA cleavage and polyadenylation specificity factor complex"/>
    <property type="evidence" value="ECO:0007669"/>
    <property type="project" value="TreeGrafter"/>
</dbReference>
<dbReference type="Proteomes" id="UP000694388">
    <property type="component" value="Unplaced"/>
</dbReference>
<feature type="domain" description="Cleavage stimulation factor subunit 2 hinge" evidence="2">
    <location>
        <begin position="18"/>
        <end position="91"/>
    </location>
</feature>
<feature type="compositionally biased region" description="Low complexity" evidence="1">
    <location>
        <begin position="121"/>
        <end position="130"/>
    </location>
</feature>
<sequence>MIRPVTSWPLDSSRPELTQIKTMAEEHPESISRAVASLPPEQMFELMKQMKLCIKNSPDDANSMLLQNPQLSFALLQAQTVMHLVDPLVAWKLLNADSSCSAPTFETTTPSPEVPEQALPTSSTDSSATSTDFVSKAAQVVATAQAFGHENLARTSQSAGLPNASLTFSPDTSAMVAAQAKGRDPRGVGRGTGTTPQAPATVIT</sequence>
<protein>
    <recommendedName>
        <fullName evidence="2">Cleavage stimulation factor subunit 2 hinge domain-containing protein</fullName>
    </recommendedName>
</protein>
<name>A0A8C4QTG4_EPTBU</name>
<feature type="region of interest" description="Disordered" evidence="1">
    <location>
        <begin position="176"/>
        <end position="204"/>
    </location>
</feature>
<dbReference type="AlphaFoldDB" id="A0A8C4QTG4"/>
<dbReference type="PANTHER" id="PTHR45735:SF2">
    <property type="entry name" value="CLEAVAGE STIMULATION FACTOR SUBUNIT 2"/>
    <property type="match status" value="1"/>
</dbReference>
<dbReference type="PANTHER" id="PTHR45735">
    <property type="entry name" value="CLEAVAGE STIMULATION FACTOR SUBUNIT 2"/>
    <property type="match status" value="1"/>
</dbReference>
<feature type="compositionally biased region" description="Polar residues" evidence="1">
    <location>
        <begin position="102"/>
        <end position="111"/>
    </location>
</feature>
<reference evidence="3" key="1">
    <citation type="submission" date="2025-08" db="UniProtKB">
        <authorList>
            <consortium name="Ensembl"/>
        </authorList>
    </citation>
    <scope>IDENTIFICATION</scope>
</reference>
<feature type="region of interest" description="Disordered" evidence="1">
    <location>
        <begin position="102"/>
        <end position="130"/>
    </location>
</feature>
<dbReference type="GeneTree" id="ENSGT00940000158987"/>
<accession>A0A8C4QTG4</accession>